<evidence type="ECO:0000259" key="2">
    <source>
        <dbReference type="Pfam" id="PF18582"/>
    </source>
</evidence>
<feature type="signal peptide" evidence="1">
    <location>
        <begin position="1"/>
        <end position="19"/>
    </location>
</feature>
<organism evidence="3 4">
    <name type="scientific">Sulfidibacter corallicola</name>
    <dbReference type="NCBI Taxonomy" id="2818388"/>
    <lineage>
        <taxon>Bacteria</taxon>
        <taxon>Pseudomonadati</taxon>
        <taxon>Acidobacteriota</taxon>
        <taxon>Holophagae</taxon>
        <taxon>Acanthopleuribacterales</taxon>
        <taxon>Acanthopleuribacteraceae</taxon>
        <taxon>Sulfidibacter</taxon>
    </lineage>
</organism>
<feature type="chain" id="PRO_5035176260" description="Hydrazine synthase alpha subunit middle domain-containing protein" evidence="1">
    <location>
        <begin position="20"/>
        <end position="785"/>
    </location>
</feature>
<dbReference type="PROSITE" id="PS00018">
    <property type="entry name" value="EF_HAND_1"/>
    <property type="match status" value="1"/>
</dbReference>
<dbReference type="Pfam" id="PF18582">
    <property type="entry name" value="HZS_alpha"/>
    <property type="match status" value="1"/>
</dbReference>
<dbReference type="InterPro" id="IPR018247">
    <property type="entry name" value="EF_Hand_1_Ca_BS"/>
</dbReference>
<feature type="domain" description="Hydrazine synthase alpha subunit middle" evidence="2">
    <location>
        <begin position="639"/>
        <end position="700"/>
    </location>
</feature>
<dbReference type="EMBL" id="CP071793">
    <property type="protein sequence ID" value="QTD51828.1"/>
    <property type="molecule type" value="Genomic_DNA"/>
</dbReference>
<dbReference type="RefSeq" id="WP_237381948.1">
    <property type="nucleotide sequence ID" value="NZ_CP071793.1"/>
</dbReference>
<reference evidence="3" key="1">
    <citation type="submission" date="2021-03" db="EMBL/GenBank/DDBJ databases">
        <title>Acanthopleuribacteraceae sp. M133.</title>
        <authorList>
            <person name="Wang G."/>
        </authorList>
    </citation>
    <scope>NUCLEOTIDE SEQUENCE</scope>
    <source>
        <strain evidence="3">M133</strain>
    </source>
</reference>
<name>A0A8A4TS20_SULCO</name>
<dbReference type="Proteomes" id="UP000663929">
    <property type="component" value="Chromosome"/>
</dbReference>
<evidence type="ECO:0000256" key="1">
    <source>
        <dbReference type="SAM" id="SignalP"/>
    </source>
</evidence>
<sequence length="785" mass="86875">MFRFSMLCLLAFFAVNAGAGTSSEPSSERKRGGLSLENPILFVTQVPIPADFTTIGSTFGNHLARLAVAGRGGDLYIRYPDGTLKNLTQAAGFGQDGHQGESAIGVRDPHVHWDGQKALFSMTVGAPEQFEVQEYYWQLYEITGLGPDDTPVITKVPNQPDRYNNIQPIYGLDDDIIFVSDRPRDGLRHLYPLLDEYEEAPTPTGLWRLDPANGNLHLMNHTPSGAFYPFIDSDGRVVFTRWDHLQRDQQADADETSDDGPVYGTFNYADESENAARLDNREEFFPEPRRARTDLLEGTNLEGHSFNRFFIWQINTDGTAEEVLNHLGRHEMVGYFNRVFNDDGSLREFISSVSGRFNTNDIRNLFRAREDPTRPGTFFAVDAPEFQSHTSGQVVSFHAPAGHNPDQTGFDYVTHRDTANVSDTPSPDHSGLYRDVAPLNDGQVLVVHTAETRADRNDGTRAQPTSRYDYRIKVLAPTGQHMAAGQPITAGIDKTLSYYDPDVLVSYSGPMWELSPVEVVARVKPQAHTDPVPDIESRVIDEEGVDLDALRQWMRDRDLALVVSRDVTTRDANDRQQPFNLQISGSQTQTLGDDGPVYDLKYLQFFQADRIRGIGGLDSPRAGRRVLAQPMHDTSDANPANASGPAGSVVLGSDGSMAAFVPARRAMSWQLTDDGGVPVVRERYWVTFQPGEVRVCASCHGVNTTDQAGNPPPENEPLALRDLLDHWKSTQSCTSGESDLDDSGSVNVLDGIVLTNAFGTDNADADQNCDGVVNVSDIRRWTGYW</sequence>
<gene>
    <name evidence="3" type="ORF">J3U87_05100</name>
</gene>
<evidence type="ECO:0000313" key="3">
    <source>
        <dbReference type="EMBL" id="QTD51828.1"/>
    </source>
</evidence>
<keyword evidence="4" id="KW-1185">Reference proteome</keyword>
<protein>
    <recommendedName>
        <fullName evidence="2">Hydrazine synthase alpha subunit middle domain-containing protein</fullName>
    </recommendedName>
</protein>
<evidence type="ECO:0000313" key="4">
    <source>
        <dbReference type="Proteomes" id="UP000663929"/>
    </source>
</evidence>
<dbReference type="InterPro" id="IPR040698">
    <property type="entry name" value="HZS_alpha_mid"/>
</dbReference>
<proteinExistence type="predicted"/>
<dbReference type="AlphaFoldDB" id="A0A8A4TS20"/>
<keyword evidence="1" id="KW-0732">Signal</keyword>
<accession>A0A8A4TS20</accession>
<dbReference type="KEGG" id="scor:J3U87_05100"/>